<feature type="compositionally biased region" description="Polar residues" evidence="1">
    <location>
        <begin position="29"/>
        <end position="43"/>
    </location>
</feature>
<evidence type="ECO:0000313" key="5">
    <source>
        <dbReference type="Proteomes" id="UP000324091"/>
    </source>
</evidence>
<dbReference type="GO" id="GO:0051607">
    <property type="term" value="P:defense response to virus"/>
    <property type="evidence" value="ECO:0007669"/>
    <property type="project" value="TreeGrafter"/>
</dbReference>
<dbReference type="Proteomes" id="UP000324091">
    <property type="component" value="Chromosome 18"/>
</dbReference>
<proteinExistence type="predicted"/>
<accession>A0A5C6NUK1</accession>
<name>A0A5C6NUK1_9TELE</name>
<dbReference type="GO" id="GO:0001913">
    <property type="term" value="P:T cell mediated cytotoxicity"/>
    <property type="evidence" value="ECO:0007669"/>
    <property type="project" value="TreeGrafter"/>
</dbReference>
<dbReference type="AlphaFoldDB" id="A0A5C6NUK1"/>
<dbReference type="InterPro" id="IPR000008">
    <property type="entry name" value="C2_dom"/>
</dbReference>
<dbReference type="Pfam" id="PF01823">
    <property type="entry name" value="MACPF"/>
    <property type="match status" value="1"/>
</dbReference>
<dbReference type="EMBL" id="RHFK02000010">
    <property type="protein sequence ID" value="TWW70488.1"/>
    <property type="molecule type" value="Genomic_DNA"/>
</dbReference>
<sequence>MRMLTRHRINTTELSGTGPGLLRSRTPRSRTPQVQESQVQDSSGPGLLRSRSPQNEEEEKGGGGEEEGEEKGEEEEEKGGGGGGREGGGVEEGERRGGGGGGGEEEEEERRGEKIRRGGEGGGREEGGRSRRRRRKRGGGRRRKIRGRSRRRKRGGEEEEQEEELFIIKVNLPPRLQEFYDDPPPLPPPPGASLACQTSSFTECQNAPFVPGHNLVGEGFDVVTMKTSGASVVDVKTFMVGGVQGNCTVCHNSLLNQAQKLPVSVLDWRVKVNCQRSLSSKIFESSQALMKKTSSSLGVSWKVGLGIRGLGGFSVGGSHSKTSAFARSHSRQDKFSFTSHELKCRYYTFRLHARPPLSKEFEVSLKNLPSTYDHKNTSAFRQFISVYGTHFIRRVHLGGRVNSMTAIRTCQASISKMSVHTVSNCLSVEAEATIKGVTVSAATKFCKSKSKSLKTGATFSQAFSDRTTDVLGGDDSVGDILFQPNGAAAFKKWLTSLKKVPGLVSYQLSPLHLLVKNCRIWTHRDLFGERNDLLSPCRTGSQNRNCACRCKGHRMVNSDCCPAEYGVARMNVTVSELRGSVGDYFSKTDGYVKVFYRQGAAATPIIWNNNFPAWNYLIRFESVNLRHRNPVRFEVWDRDSGWDDDLLGRVSLVPTSGSISRSFRLKHGSLLVRVSAVCAPSLQGSLCEQYAASPTYQEVMTHTREEQEGAGSQPRLQVRHSLVM</sequence>
<dbReference type="SMART" id="SM00239">
    <property type="entry name" value="C2"/>
    <property type="match status" value="1"/>
</dbReference>
<evidence type="ECO:0000259" key="3">
    <source>
        <dbReference type="PROSITE" id="PS51412"/>
    </source>
</evidence>
<evidence type="ECO:0000259" key="2">
    <source>
        <dbReference type="PROSITE" id="PS50004"/>
    </source>
</evidence>
<dbReference type="SMART" id="SM00457">
    <property type="entry name" value="MACPF"/>
    <property type="match status" value="1"/>
</dbReference>
<dbReference type="InterPro" id="IPR052784">
    <property type="entry name" value="Perforin-1_pore-forming"/>
</dbReference>
<reference evidence="4 5" key="1">
    <citation type="submission" date="2019-04" db="EMBL/GenBank/DDBJ databases">
        <title>Chromosome genome assembly for Takifugu flavidus.</title>
        <authorList>
            <person name="Xiao S."/>
        </authorList>
    </citation>
    <scope>NUCLEOTIDE SEQUENCE [LARGE SCALE GENOMIC DNA]</scope>
    <source>
        <strain evidence="4">HTHZ2018</strain>
        <tissue evidence="4">Muscle</tissue>
    </source>
</reference>
<protein>
    <submittedName>
        <fullName evidence="4">Perforin-1</fullName>
    </submittedName>
</protein>
<feature type="domain" description="C2" evidence="2">
    <location>
        <begin position="550"/>
        <end position="670"/>
    </location>
</feature>
<dbReference type="PROSITE" id="PS50004">
    <property type="entry name" value="C2"/>
    <property type="match status" value="1"/>
</dbReference>
<feature type="region of interest" description="Disordered" evidence="1">
    <location>
        <begin position="703"/>
        <end position="724"/>
    </location>
</feature>
<feature type="compositionally biased region" description="Acidic residues" evidence="1">
    <location>
        <begin position="55"/>
        <end position="77"/>
    </location>
</feature>
<evidence type="ECO:0000256" key="1">
    <source>
        <dbReference type="SAM" id="MobiDB-lite"/>
    </source>
</evidence>
<comment type="caution">
    <text evidence="4">The sequence shown here is derived from an EMBL/GenBank/DDBJ whole genome shotgun (WGS) entry which is preliminary data.</text>
</comment>
<feature type="domain" description="MACPF" evidence="3">
    <location>
        <begin position="200"/>
        <end position="545"/>
    </location>
</feature>
<feature type="compositionally biased region" description="Basic residues" evidence="1">
    <location>
        <begin position="130"/>
        <end position="154"/>
    </location>
</feature>
<dbReference type="InterPro" id="IPR035892">
    <property type="entry name" value="C2_domain_sf"/>
</dbReference>
<organism evidence="4 5">
    <name type="scientific">Takifugu flavidus</name>
    <name type="common">sansaifugu</name>
    <dbReference type="NCBI Taxonomy" id="433684"/>
    <lineage>
        <taxon>Eukaryota</taxon>
        <taxon>Metazoa</taxon>
        <taxon>Chordata</taxon>
        <taxon>Craniata</taxon>
        <taxon>Vertebrata</taxon>
        <taxon>Euteleostomi</taxon>
        <taxon>Actinopterygii</taxon>
        <taxon>Neopterygii</taxon>
        <taxon>Teleostei</taxon>
        <taxon>Neoteleostei</taxon>
        <taxon>Acanthomorphata</taxon>
        <taxon>Eupercaria</taxon>
        <taxon>Tetraodontiformes</taxon>
        <taxon>Tetradontoidea</taxon>
        <taxon>Tetraodontidae</taxon>
        <taxon>Takifugu</taxon>
    </lineage>
</organism>
<evidence type="ECO:0000313" key="4">
    <source>
        <dbReference type="EMBL" id="TWW70488.1"/>
    </source>
</evidence>
<dbReference type="SUPFAM" id="SSF49562">
    <property type="entry name" value="C2 domain (Calcium/lipid-binding domain, CaLB)"/>
    <property type="match status" value="1"/>
</dbReference>
<dbReference type="PANTHER" id="PTHR46096:SF5">
    <property type="entry name" value="PERFORIN 1.2 PRECURSOR-RELATED"/>
    <property type="match status" value="1"/>
</dbReference>
<dbReference type="PROSITE" id="PS51412">
    <property type="entry name" value="MACPF_2"/>
    <property type="match status" value="1"/>
</dbReference>
<dbReference type="InterPro" id="IPR020864">
    <property type="entry name" value="MACPF"/>
</dbReference>
<dbReference type="PANTHER" id="PTHR46096">
    <property type="entry name" value="PERFORIN-1"/>
    <property type="match status" value="1"/>
</dbReference>
<dbReference type="GO" id="GO:0022829">
    <property type="term" value="F:wide pore channel activity"/>
    <property type="evidence" value="ECO:0007669"/>
    <property type="project" value="TreeGrafter"/>
</dbReference>
<dbReference type="Pfam" id="PF00168">
    <property type="entry name" value="C2"/>
    <property type="match status" value="1"/>
</dbReference>
<gene>
    <name evidence="4" type="ORF">D4764_18G0012940</name>
</gene>
<keyword evidence="5" id="KW-1185">Reference proteome</keyword>
<dbReference type="GO" id="GO:0001771">
    <property type="term" value="P:immunological synapse formation"/>
    <property type="evidence" value="ECO:0007669"/>
    <property type="project" value="TreeGrafter"/>
</dbReference>
<feature type="region of interest" description="Disordered" evidence="1">
    <location>
        <begin position="1"/>
        <end position="163"/>
    </location>
</feature>
<dbReference type="Gene3D" id="2.60.40.150">
    <property type="entry name" value="C2 domain"/>
    <property type="match status" value="1"/>
</dbReference>
<feature type="compositionally biased region" description="Basic and acidic residues" evidence="1">
    <location>
        <begin position="109"/>
        <end position="129"/>
    </location>
</feature>
<dbReference type="GO" id="GO:0016020">
    <property type="term" value="C:membrane"/>
    <property type="evidence" value="ECO:0007669"/>
    <property type="project" value="TreeGrafter"/>
</dbReference>